<organism evidence="1 2">
    <name type="scientific">Ignelater luminosus</name>
    <name type="common">Cucubano</name>
    <name type="synonym">Pyrophorus luminosus</name>
    <dbReference type="NCBI Taxonomy" id="2038154"/>
    <lineage>
        <taxon>Eukaryota</taxon>
        <taxon>Metazoa</taxon>
        <taxon>Ecdysozoa</taxon>
        <taxon>Arthropoda</taxon>
        <taxon>Hexapoda</taxon>
        <taxon>Insecta</taxon>
        <taxon>Pterygota</taxon>
        <taxon>Neoptera</taxon>
        <taxon>Endopterygota</taxon>
        <taxon>Coleoptera</taxon>
        <taxon>Polyphaga</taxon>
        <taxon>Elateriformia</taxon>
        <taxon>Elateroidea</taxon>
        <taxon>Elateridae</taxon>
        <taxon>Agrypninae</taxon>
        <taxon>Pyrophorini</taxon>
        <taxon>Ignelater</taxon>
    </lineage>
</organism>
<dbReference type="EMBL" id="VTPC01090140">
    <property type="protein sequence ID" value="KAF2884756.1"/>
    <property type="molecule type" value="Genomic_DNA"/>
</dbReference>
<gene>
    <name evidence="1" type="ORF">ILUMI_21431</name>
</gene>
<evidence type="ECO:0000313" key="1">
    <source>
        <dbReference type="EMBL" id="KAF2884756.1"/>
    </source>
</evidence>
<keyword evidence="2" id="KW-1185">Reference proteome</keyword>
<dbReference type="Proteomes" id="UP000801492">
    <property type="component" value="Unassembled WGS sequence"/>
</dbReference>
<name>A0A8K0CGG6_IGNLU</name>
<proteinExistence type="predicted"/>
<evidence type="ECO:0000313" key="2">
    <source>
        <dbReference type="Proteomes" id="UP000801492"/>
    </source>
</evidence>
<comment type="caution">
    <text evidence="1">The sequence shown here is derived from an EMBL/GenBank/DDBJ whole genome shotgun (WGS) entry which is preliminary data.</text>
</comment>
<reference evidence="1" key="1">
    <citation type="submission" date="2019-08" db="EMBL/GenBank/DDBJ databases">
        <title>The genome of the North American firefly Photinus pyralis.</title>
        <authorList>
            <consortium name="Photinus pyralis genome working group"/>
            <person name="Fallon T.R."/>
            <person name="Sander Lower S.E."/>
            <person name="Weng J.-K."/>
        </authorList>
    </citation>
    <scope>NUCLEOTIDE SEQUENCE</scope>
    <source>
        <strain evidence="1">TRF0915ILg1</strain>
        <tissue evidence="1">Whole body</tissue>
    </source>
</reference>
<dbReference type="AlphaFoldDB" id="A0A8K0CGG6"/>
<sequence length="146" mass="16123">MLNYRCHTQIETSPTEEYMPPTSETKGESAVSMYQPSMDIMVILGLPSGLLESEQLSLKTELLVALLGLLDQSDSQTVSVVTGDIYIVEELIRRVGNVPAPACRFIEGYGKQKKNDNGEGLTVFCAVYDLVIPKTFSPTKEFTKLL</sequence>
<protein>
    <submittedName>
        <fullName evidence="1">Uncharacterized protein</fullName>
    </submittedName>
</protein>
<accession>A0A8K0CGG6</accession>